<dbReference type="AlphaFoldDB" id="A0A4D6NQJ9"/>
<organism evidence="1 2">
    <name type="scientific">Vigna unguiculata</name>
    <name type="common">Cowpea</name>
    <dbReference type="NCBI Taxonomy" id="3917"/>
    <lineage>
        <taxon>Eukaryota</taxon>
        <taxon>Viridiplantae</taxon>
        <taxon>Streptophyta</taxon>
        <taxon>Embryophyta</taxon>
        <taxon>Tracheophyta</taxon>
        <taxon>Spermatophyta</taxon>
        <taxon>Magnoliopsida</taxon>
        <taxon>eudicotyledons</taxon>
        <taxon>Gunneridae</taxon>
        <taxon>Pentapetalae</taxon>
        <taxon>rosids</taxon>
        <taxon>fabids</taxon>
        <taxon>Fabales</taxon>
        <taxon>Fabaceae</taxon>
        <taxon>Papilionoideae</taxon>
        <taxon>50 kb inversion clade</taxon>
        <taxon>NPAAA clade</taxon>
        <taxon>indigoferoid/millettioid clade</taxon>
        <taxon>Phaseoleae</taxon>
        <taxon>Vigna</taxon>
    </lineage>
</organism>
<protein>
    <submittedName>
        <fullName evidence="1">Uncharacterized protein</fullName>
    </submittedName>
</protein>
<sequence>MVMMAEGGGSNISSQPYPIARDWKSFGRRTGVNGRDPRGRAAAARLVFVRARVEHPWVLDVDAPRGSWCCRWCLRLATVDVAMAVALCACAGVVRVAPKRKVGFARLRALVVNGDWRRQPACCVVAWCGGVVKCCGGAVAANFARGEPCVRGREINPFRVFAF</sequence>
<dbReference type="Proteomes" id="UP000501690">
    <property type="component" value="Linkage Group LG11"/>
</dbReference>
<name>A0A4D6NQJ9_VIGUN</name>
<accession>A0A4D6NQJ9</accession>
<evidence type="ECO:0000313" key="2">
    <source>
        <dbReference type="Proteomes" id="UP000501690"/>
    </source>
</evidence>
<keyword evidence="2" id="KW-1185">Reference proteome</keyword>
<dbReference type="EMBL" id="CP039355">
    <property type="protein sequence ID" value="QCE14545.1"/>
    <property type="molecule type" value="Genomic_DNA"/>
</dbReference>
<evidence type="ECO:0000313" key="1">
    <source>
        <dbReference type="EMBL" id="QCE14545.1"/>
    </source>
</evidence>
<gene>
    <name evidence="1" type="ORF">DEO72_LG11g1548</name>
</gene>
<proteinExistence type="predicted"/>
<reference evidence="1 2" key="1">
    <citation type="submission" date="2019-04" db="EMBL/GenBank/DDBJ databases">
        <title>An improved genome assembly and genetic linkage map for asparagus bean, Vigna unguiculata ssp. sesquipedialis.</title>
        <authorList>
            <person name="Xia Q."/>
            <person name="Zhang R."/>
            <person name="Dong Y."/>
        </authorList>
    </citation>
    <scope>NUCLEOTIDE SEQUENCE [LARGE SCALE GENOMIC DNA]</scope>
    <source>
        <tissue evidence="1">Leaf</tissue>
    </source>
</reference>